<accession>A0A813GBQ2</accession>
<organism evidence="1 3">
    <name type="scientific">Polarella glacialis</name>
    <name type="common">Dinoflagellate</name>
    <dbReference type="NCBI Taxonomy" id="89957"/>
    <lineage>
        <taxon>Eukaryota</taxon>
        <taxon>Sar</taxon>
        <taxon>Alveolata</taxon>
        <taxon>Dinophyceae</taxon>
        <taxon>Suessiales</taxon>
        <taxon>Suessiaceae</taxon>
        <taxon>Polarella</taxon>
    </lineage>
</organism>
<evidence type="ECO:0000313" key="1">
    <source>
        <dbReference type="EMBL" id="CAE8622549.1"/>
    </source>
</evidence>
<dbReference type="EMBL" id="CAJNNW010026201">
    <property type="protein sequence ID" value="CAE8683529.1"/>
    <property type="molecule type" value="Genomic_DNA"/>
</dbReference>
<dbReference type="Proteomes" id="UP000654075">
    <property type="component" value="Unassembled WGS sequence"/>
</dbReference>
<keyword evidence="3" id="KW-1185">Reference proteome</keyword>
<evidence type="ECO:0000313" key="2">
    <source>
        <dbReference type="EMBL" id="CAE8683529.1"/>
    </source>
</evidence>
<dbReference type="EMBL" id="CAJNNV010027995">
    <property type="protein sequence ID" value="CAE8622549.1"/>
    <property type="molecule type" value="Genomic_DNA"/>
</dbReference>
<proteinExistence type="predicted"/>
<reference evidence="1" key="1">
    <citation type="submission" date="2021-02" db="EMBL/GenBank/DDBJ databases">
        <authorList>
            <person name="Dougan E. K."/>
            <person name="Rhodes N."/>
            <person name="Thang M."/>
            <person name="Chan C."/>
        </authorList>
    </citation>
    <scope>NUCLEOTIDE SEQUENCE</scope>
</reference>
<protein>
    <submittedName>
        <fullName evidence="1">Uncharacterized protein</fullName>
    </submittedName>
</protein>
<name>A0A813GBQ2_POLGL</name>
<evidence type="ECO:0000313" key="3">
    <source>
        <dbReference type="Proteomes" id="UP000654075"/>
    </source>
</evidence>
<dbReference type="AlphaFoldDB" id="A0A813GBQ2"/>
<comment type="caution">
    <text evidence="1">The sequence shown here is derived from an EMBL/GenBank/DDBJ whole genome shotgun (WGS) entry which is preliminary data.</text>
</comment>
<sequence length="109" mass="11956">MGQNRLGGAWEASGPISKSLVTQWASERLKRRFTTGTMLLEESDPDVFAGLHTKWIRGQLHISPVFPDPWAAVVYQDKTAHALSLGAVGVPVHRGLRWFLVFCVGVGGE</sequence>
<gene>
    <name evidence="1" type="ORF">PGLA1383_LOCUS39985</name>
    <name evidence="2" type="ORF">PGLA2088_LOCUS23497</name>
</gene>
<dbReference type="Proteomes" id="UP000626109">
    <property type="component" value="Unassembled WGS sequence"/>
</dbReference>